<dbReference type="GO" id="GO:0032259">
    <property type="term" value="P:methylation"/>
    <property type="evidence" value="ECO:0007669"/>
    <property type="project" value="UniProtKB-KW"/>
</dbReference>
<dbReference type="PANTHER" id="PTHR41313">
    <property type="entry name" value="ADENINE-SPECIFIC METHYLTRANSFERASE"/>
    <property type="match status" value="1"/>
</dbReference>
<dbReference type="PIRSF" id="PIRSF026567">
    <property type="entry name" value="Adenine_mtase_bact_prd"/>
    <property type="match status" value="1"/>
</dbReference>
<sequence>MEQTKVENTFQWIDNISELIQKQMNLTYIDSLVMALDFLFTKETNDEMNDLLKQKLEKEIKKIDLNTIEKEELRKSLQLAILKGMKGFTQQQHLITPDTVAIFIGYLVRKLIGMKEQIRIFDPASGAGNLLTAVTNQLEQEVKSYGSEVDSTLIQLALLSANLQKTEIEYFHQDSLRPFLLEPVDLVISDLPVGYYPDDVQAGSFELRADEGHSFSHHLFIEQSLNYVKKGGYLIFVIPNFLFDSDQADKLNTFIHKHAHIVGMLQLPFSIFKSETNAKSILILQKKGPETKAPKQTLLAELPSFKNAKAMNNMVEQVNQWFRNEGFE</sequence>
<dbReference type="SUPFAM" id="SSF53335">
    <property type="entry name" value="S-adenosyl-L-methionine-dependent methyltransferases"/>
    <property type="match status" value="1"/>
</dbReference>
<dbReference type="InterPro" id="IPR052933">
    <property type="entry name" value="DNA_Protect_Modify"/>
</dbReference>
<feature type="domain" description="DNA methylase adenine-specific" evidence="1">
    <location>
        <begin position="96"/>
        <end position="305"/>
    </location>
</feature>
<dbReference type="InterPro" id="IPR029063">
    <property type="entry name" value="SAM-dependent_MTases_sf"/>
</dbReference>
<evidence type="ECO:0000313" key="3">
    <source>
        <dbReference type="EMBL" id="MRH42851.1"/>
    </source>
</evidence>
<proteinExistence type="predicted"/>
<dbReference type="Proteomes" id="UP000799092">
    <property type="component" value="Unassembled WGS sequence"/>
</dbReference>
<dbReference type="PRINTS" id="PR00507">
    <property type="entry name" value="N12N6MTFRASE"/>
</dbReference>
<feature type="domain" description="YtxK-like N-terminal helical" evidence="2">
    <location>
        <begin position="7"/>
        <end position="85"/>
    </location>
</feature>
<comment type="caution">
    <text evidence="3">The sequence shown here is derived from an EMBL/GenBank/DDBJ whole genome shotgun (WGS) entry which is preliminary data.</text>
</comment>
<evidence type="ECO:0000313" key="4">
    <source>
        <dbReference type="Proteomes" id="UP000799092"/>
    </source>
</evidence>
<name>A0A6A8DGK3_9BACI</name>
<dbReference type="InterPro" id="IPR003356">
    <property type="entry name" value="DNA_methylase_A-5"/>
</dbReference>
<dbReference type="AlphaFoldDB" id="A0A6A8DGK3"/>
<keyword evidence="3" id="KW-0808">Transferase</keyword>
<organism evidence="3 4">
    <name type="scientific">Aquibacillus halophilus</name>
    <dbReference type="NCBI Taxonomy" id="930132"/>
    <lineage>
        <taxon>Bacteria</taxon>
        <taxon>Bacillati</taxon>
        <taxon>Bacillota</taxon>
        <taxon>Bacilli</taxon>
        <taxon>Bacillales</taxon>
        <taxon>Bacillaceae</taxon>
        <taxon>Aquibacillus</taxon>
    </lineage>
</organism>
<evidence type="ECO:0000259" key="1">
    <source>
        <dbReference type="Pfam" id="PF02384"/>
    </source>
</evidence>
<keyword evidence="4" id="KW-1185">Reference proteome</keyword>
<dbReference type="Gene3D" id="1.10.150.470">
    <property type="match status" value="1"/>
</dbReference>
<reference evidence="3" key="1">
    <citation type="submission" date="2019-11" db="EMBL/GenBank/DDBJ databases">
        <authorList>
            <person name="Li J."/>
        </authorList>
    </citation>
    <scope>NUCLEOTIDE SEQUENCE</scope>
    <source>
        <strain evidence="3">B6B</strain>
    </source>
</reference>
<dbReference type="GO" id="GO:0008170">
    <property type="term" value="F:N-methyltransferase activity"/>
    <property type="evidence" value="ECO:0007669"/>
    <property type="project" value="InterPro"/>
</dbReference>
<dbReference type="Pfam" id="PF02384">
    <property type="entry name" value="N6_Mtase"/>
    <property type="match status" value="1"/>
</dbReference>
<evidence type="ECO:0000259" key="2">
    <source>
        <dbReference type="Pfam" id="PF21106"/>
    </source>
</evidence>
<dbReference type="Gene3D" id="3.40.50.150">
    <property type="entry name" value="Vaccinia Virus protein VP39"/>
    <property type="match status" value="1"/>
</dbReference>
<dbReference type="OrthoDB" id="9788159at2"/>
<keyword evidence="3" id="KW-0489">Methyltransferase</keyword>
<dbReference type="CDD" id="cd02440">
    <property type="entry name" value="AdoMet_MTases"/>
    <property type="match status" value="1"/>
</dbReference>
<dbReference type="Pfam" id="PF21106">
    <property type="entry name" value="YtxK_like"/>
    <property type="match status" value="1"/>
</dbReference>
<gene>
    <name evidence="3" type="ORF">GH741_09150</name>
</gene>
<dbReference type="RefSeq" id="WP_153736497.1">
    <property type="nucleotide sequence ID" value="NZ_WJNG01000007.1"/>
</dbReference>
<dbReference type="InterPro" id="IPR016843">
    <property type="entry name" value="S-AdoMet-dep_Ade-MeTrfase_prd"/>
</dbReference>
<protein>
    <submittedName>
        <fullName evidence="3">N-6 DNA methylase</fullName>
    </submittedName>
</protein>
<accession>A0A6A8DGK3</accession>
<dbReference type="PANTHER" id="PTHR41313:SF1">
    <property type="entry name" value="DNA METHYLASE ADENINE-SPECIFIC DOMAIN-CONTAINING PROTEIN"/>
    <property type="match status" value="1"/>
</dbReference>
<dbReference type="EMBL" id="WJNG01000007">
    <property type="protein sequence ID" value="MRH42851.1"/>
    <property type="molecule type" value="Genomic_DNA"/>
</dbReference>
<dbReference type="InterPro" id="IPR048375">
    <property type="entry name" value="YtxK-like_N"/>
</dbReference>
<dbReference type="GO" id="GO:0003677">
    <property type="term" value="F:DNA binding"/>
    <property type="evidence" value="ECO:0007669"/>
    <property type="project" value="InterPro"/>
</dbReference>